<gene>
    <name evidence="1" type="ORF">ACFQKB_14795</name>
</gene>
<dbReference type="EMBL" id="JBHSXS010000007">
    <property type="protein sequence ID" value="MFC6881033.1"/>
    <property type="molecule type" value="Genomic_DNA"/>
</dbReference>
<evidence type="ECO:0000313" key="2">
    <source>
        <dbReference type="Proteomes" id="UP001596380"/>
    </source>
</evidence>
<name>A0ABW2CK19_9ACTN</name>
<accession>A0ABW2CK19</accession>
<sequence length="75" mass="8531">MAMDAETQAALRALRDEFTEWWIGWQDIYLGWDATAQIDLDWSGGIVHVKASTPQMLRALLLDARITNAKCPARR</sequence>
<evidence type="ECO:0000313" key="1">
    <source>
        <dbReference type="EMBL" id="MFC6881033.1"/>
    </source>
</evidence>
<comment type="caution">
    <text evidence="1">The sequence shown here is derived from an EMBL/GenBank/DDBJ whole genome shotgun (WGS) entry which is preliminary data.</text>
</comment>
<keyword evidence="2" id="KW-1185">Reference proteome</keyword>
<dbReference type="RefSeq" id="WP_160819446.1">
    <property type="nucleotide sequence ID" value="NZ_JBHSXE010000001.1"/>
</dbReference>
<organism evidence="1 2">
    <name type="scientific">Actinomadura yumaensis</name>
    <dbReference type="NCBI Taxonomy" id="111807"/>
    <lineage>
        <taxon>Bacteria</taxon>
        <taxon>Bacillati</taxon>
        <taxon>Actinomycetota</taxon>
        <taxon>Actinomycetes</taxon>
        <taxon>Streptosporangiales</taxon>
        <taxon>Thermomonosporaceae</taxon>
        <taxon>Actinomadura</taxon>
    </lineage>
</organism>
<reference evidence="2" key="1">
    <citation type="journal article" date="2019" name="Int. J. Syst. Evol. Microbiol.">
        <title>The Global Catalogue of Microorganisms (GCM) 10K type strain sequencing project: providing services to taxonomists for standard genome sequencing and annotation.</title>
        <authorList>
            <consortium name="The Broad Institute Genomics Platform"/>
            <consortium name="The Broad Institute Genome Sequencing Center for Infectious Disease"/>
            <person name="Wu L."/>
            <person name="Ma J."/>
        </authorList>
    </citation>
    <scope>NUCLEOTIDE SEQUENCE [LARGE SCALE GENOMIC DNA]</scope>
    <source>
        <strain evidence="2">JCM 3369</strain>
    </source>
</reference>
<dbReference type="Proteomes" id="UP001596380">
    <property type="component" value="Unassembled WGS sequence"/>
</dbReference>
<protein>
    <submittedName>
        <fullName evidence="1">Uncharacterized protein</fullName>
    </submittedName>
</protein>
<proteinExistence type="predicted"/>